<evidence type="ECO:0000313" key="2">
    <source>
        <dbReference type="EMBL" id="KAG6524780.1"/>
    </source>
</evidence>
<keyword evidence="3" id="KW-1185">Reference proteome</keyword>
<evidence type="ECO:0000256" key="1">
    <source>
        <dbReference type="SAM" id="Phobius"/>
    </source>
</evidence>
<feature type="transmembrane region" description="Helical" evidence="1">
    <location>
        <begin position="105"/>
        <end position="127"/>
    </location>
</feature>
<name>A0A8J5HF22_ZINOF</name>
<keyword evidence="1" id="KW-0472">Membrane</keyword>
<sequence>MLSMYLNLLRRNLPFVKTLYQIPPLRHPHLASSTPPCPSSFLLHSSTPPRRLRPNFLHTKGSCRCNRFRRSSPRSCPSHKGVSPFLVDAPFLLATPSFAQRGSPLILLLFAFLLVSVVLAWTSHPIIRANCHLSSPSPATLAWPSSTSGSLRYASGTFSERMSDLLHAVKGKDTLVFHCALAQVVPFLLLSIVVAFRLPSPDSFACQMIWRFLIIIIWPGNFEKGWLDTSSYAPRDLWLWKCPLSASNQDMQQALEVIAKVLGSTASSP</sequence>
<keyword evidence="1" id="KW-1133">Transmembrane helix</keyword>
<keyword evidence="1" id="KW-0812">Transmembrane</keyword>
<accession>A0A8J5HF22</accession>
<comment type="caution">
    <text evidence="2">The sequence shown here is derived from an EMBL/GenBank/DDBJ whole genome shotgun (WGS) entry which is preliminary data.</text>
</comment>
<dbReference type="AlphaFoldDB" id="A0A8J5HF22"/>
<organism evidence="2 3">
    <name type="scientific">Zingiber officinale</name>
    <name type="common">Ginger</name>
    <name type="synonym">Amomum zingiber</name>
    <dbReference type="NCBI Taxonomy" id="94328"/>
    <lineage>
        <taxon>Eukaryota</taxon>
        <taxon>Viridiplantae</taxon>
        <taxon>Streptophyta</taxon>
        <taxon>Embryophyta</taxon>
        <taxon>Tracheophyta</taxon>
        <taxon>Spermatophyta</taxon>
        <taxon>Magnoliopsida</taxon>
        <taxon>Liliopsida</taxon>
        <taxon>Zingiberales</taxon>
        <taxon>Zingiberaceae</taxon>
        <taxon>Zingiber</taxon>
    </lineage>
</organism>
<feature type="transmembrane region" description="Helical" evidence="1">
    <location>
        <begin position="175"/>
        <end position="196"/>
    </location>
</feature>
<gene>
    <name evidence="2" type="ORF">ZIOFF_014719</name>
</gene>
<evidence type="ECO:0000313" key="3">
    <source>
        <dbReference type="Proteomes" id="UP000734854"/>
    </source>
</evidence>
<protein>
    <submittedName>
        <fullName evidence="2">Uncharacterized protein</fullName>
    </submittedName>
</protein>
<reference evidence="2 3" key="1">
    <citation type="submission" date="2020-08" db="EMBL/GenBank/DDBJ databases">
        <title>Plant Genome Project.</title>
        <authorList>
            <person name="Zhang R.-G."/>
        </authorList>
    </citation>
    <scope>NUCLEOTIDE SEQUENCE [LARGE SCALE GENOMIC DNA]</scope>
    <source>
        <tissue evidence="2">Rhizome</tissue>
    </source>
</reference>
<dbReference type="EMBL" id="JACMSC010000004">
    <property type="protein sequence ID" value="KAG6524780.1"/>
    <property type="molecule type" value="Genomic_DNA"/>
</dbReference>
<proteinExistence type="predicted"/>
<dbReference type="Proteomes" id="UP000734854">
    <property type="component" value="Unassembled WGS sequence"/>
</dbReference>